<dbReference type="PROSITE" id="PS50003">
    <property type="entry name" value="PH_DOMAIN"/>
    <property type="match status" value="2"/>
</dbReference>
<feature type="region of interest" description="Disordered" evidence="3">
    <location>
        <begin position="635"/>
        <end position="681"/>
    </location>
</feature>
<feature type="region of interest" description="Disordered" evidence="3">
    <location>
        <begin position="1"/>
        <end position="23"/>
    </location>
</feature>
<dbReference type="SUPFAM" id="SSF50729">
    <property type="entry name" value="PH domain-like"/>
    <property type="match status" value="2"/>
</dbReference>
<feature type="compositionally biased region" description="Acidic residues" evidence="3">
    <location>
        <begin position="654"/>
        <end position="666"/>
    </location>
</feature>
<accession>A0AB34INJ7</accession>
<dbReference type="Proteomes" id="UP001515480">
    <property type="component" value="Unassembled WGS sequence"/>
</dbReference>
<protein>
    <recommendedName>
        <fullName evidence="4">PH domain-containing protein</fullName>
    </recommendedName>
</protein>
<evidence type="ECO:0000313" key="5">
    <source>
        <dbReference type="EMBL" id="KAL1503991.1"/>
    </source>
</evidence>
<evidence type="ECO:0000259" key="4">
    <source>
        <dbReference type="PROSITE" id="PS50003"/>
    </source>
</evidence>
<dbReference type="Gene3D" id="3.90.25.10">
    <property type="entry name" value="UDP-galactose 4-epimerase, domain 1"/>
    <property type="match status" value="1"/>
</dbReference>
<dbReference type="PANTHER" id="PTHR42748">
    <property type="entry name" value="NITROGEN METABOLITE REPRESSION PROTEIN NMRA FAMILY MEMBER"/>
    <property type="match status" value="1"/>
</dbReference>
<dbReference type="InterPro" id="IPR036291">
    <property type="entry name" value="NAD(P)-bd_dom_sf"/>
</dbReference>
<dbReference type="PANTHER" id="PTHR42748:SF18">
    <property type="entry name" value="NMRA-LIKE DOMAIN-CONTAINING PROTEIN"/>
    <property type="match status" value="1"/>
</dbReference>
<evidence type="ECO:0000313" key="6">
    <source>
        <dbReference type="Proteomes" id="UP001515480"/>
    </source>
</evidence>
<dbReference type="InterPro" id="IPR051164">
    <property type="entry name" value="NmrA-like_oxidored"/>
</dbReference>
<dbReference type="InterPro" id="IPR001849">
    <property type="entry name" value="PH_domain"/>
</dbReference>
<dbReference type="EMBL" id="JBGBPQ010000020">
    <property type="protein sequence ID" value="KAL1503991.1"/>
    <property type="molecule type" value="Genomic_DNA"/>
</dbReference>
<dbReference type="Gene3D" id="3.40.50.720">
    <property type="entry name" value="NAD(P)-binding Rossmann-like Domain"/>
    <property type="match status" value="1"/>
</dbReference>
<keyword evidence="2" id="KW-0521">NADP</keyword>
<comment type="caution">
    <text evidence="5">The sequence shown here is derived from an EMBL/GenBank/DDBJ whole genome shotgun (WGS) entry which is preliminary data.</text>
</comment>
<evidence type="ECO:0000256" key="3">
    <source>
        <dbReference type="SAM" id="MobiDB-lite"/>
    </source>
</evidence>
<feature type="domain" description="PH" evidence="4">
    <location>
        <begin position="169"/>
        <end position="271"/>
    </location>
</feature>
<gene>
    <name evidence="5" type="ORF">AB1Y20_010406</name>
</gene>
<evidence type="ECO:0000256" key="2">
    <source>
        <dbReference type="ARBA" id="ARBA00022857"/>
    </source>
</evidence>
<dbReference type="SUPFAM" id="SSF51735">
    <property type="entry name" value="NAD(P)-binding Rossmann-fold domains"/>
    <property type="match status" value="1"/>
</dbReference>
<dbReference type="Gene3D" id="2.30.29.30">
    <property type="entry name" value="Pleckstrin-homology domain (PH domain)/Phosphotyrosine-binding domain (PTB)"/>
    <property type="match status" value="2"/>
</dbReference>
<reference evidence="5 6" key="1">
    <citation type="journal article" date="2024" name="Science">
        <title>Giant polyketide synthase enzymes in the biosynthesis of giant marine polyether toxins.</title>
        <authorList>
            <person name="Fallon T.R."/>
            <person name="Shende V.V."/>
            <person name="Wierzbicki I.H."/>
            <person name="Pendleton A.L."/>
            <person name="Watervoot N.F."/>
            <person name="Auber R.P."/>
            <person name="Gonzalez D.J."/>
            <person name="Wisecaver J.H."/>
            <person name="Moore B.S."/>
        </authorList>
    </citation>
    <scope>NUCLEOTIDE SEQUENCE [LARGE SCALE GENOMIC DNA]</scope>
    <source>
        <strain evidence="5 6">12B1</strain>
    </source>
</reference>
<dbReference type="AlphaFoldDB" id="A0AB34INJ7"/>
<dbReference type="Pfam" id="PF05368">
    <property type="entry name" value="NmrA"/>
    <property type="match status" value="1"/>
</dbReference>
<proteinExistence type="inferred from homology"/>
<keyword evidence="6" id="KW-1185">Reference proteome</keyword>
<comment type="similarity">
    <text evidence="1">Belongs to the NmrA-type oxidoreductase family.</text>
</comment>
<feature type="domain" description="PH" evidence="4">
    <location>
        <begin position="4"/>
        <end position="114"/>
    </location>
</feature>
<sequence>MADRLERRGWVRKKPSSHAKTPWDSAPIQRRYFVSVGNYVEYFHKAPAAGARPPKPNGSFDLRQVTSIRSCAPADPSAPPHAFELIVGGHHLALDFGYLDERNAWLQMWANGLPRGVLPAAWDNAALRGEFAALGLSQKEIKPTEQDDDRPGVAGGGGGAVAAAYAAEAEVMSGELWKEGHRLRTWKRRYFRLTSWGNLKYYEDAHAHRPIDVIPLGGSAIFVPSSRRANFPHAFRLQLDVPHGEKHKYILSAESAEESQEWQRAILHFSPLPSSRDSAPSYARLERNSIALTALMSTLSSRSKPMGPPDPAAVSALPEPPPRLSAALECSRAASSRSADGAMRRVMVLGSTGNVGQATLHWLVQKHSHTCLTIAGTRNPHRVHTSASCIAVAADLNEPNDAWLQGLDVLVVITPGNDDRVGATIRLVDAASAAGVPHLIVVSVITAEVEGTIFGAQFEQIEAAVRATAAKGTKHTLVRLPLFLENYFGFTEGVRKEGKVKCCIDPIQQYSPIAVTDIGEALAAIAADTRGSYLNKTVSLAGEAHSLNQVATWLSDLLRVRVEYEWETNETTRATLLEYGFLQWQAEGIIELYDLVSQGRYMFESTELVEAIGHPPMAVREWLEHVAAAFVATAAPKDSPRKEEDTGGAASEGGECEDGGGCEGDEPAGAQGEGRKRSATAELQENMAEVWNEVFLLESEGRFLEAAEHQAARLVEVKKQYDSRKLS</sequence>
<dbReference type="SMART" id="SM00233">
    <property type="entry name" value="PH"/>
    <property type="match status" value="2"/>
</dbReference>
<dbReference type="InterPro" id="IPR011993">
    <property type="entry name" value="PH-like_dom_sf"/>
</dbReference>
<organism evidence="5 6">
    <name type="scientific">Prymnesium parvum</name>
    <name type="common">Toxic golden alga</name>
    <dbReference type="NCBI Taxonomy" id="97485"/>
    <lineage>
        <taxon>Eukaryota</taxon>
        <taxon>Haptista</taxon>
        <taxon>Haptophyta</taxon>
        <taxon>Prymnesiophyceae</taxon>
        <taxon>Prymnesiales</taxon>
        <taxon>Prymnesiaceae</taxon>
        <taxon>Prymnesium</taxon>
    </lineage>
</organism>
<name>A0AB34INJ7_PRYPA</name>
<evidence type="ECO:0000256" key="1">
    <source>
        <dbReference type="ARBA" id="ARBA00006328"/>
    </source>
</evidence>
<dbReference type="Pfam" id="PF00169">
    <property type="entry name" value="PH"/>
    <property type="match status" value="1"/>
</dbReference>
<dbReference type="InterPro" id="IPR008030">
    <property type="entry name" value="NmrA-like"/>
</dbReference>